<feature type="transmembrane region" description="Helical" evidence="1">
    <location>
        <begin position="85"/>
        <end position="108"/>
    </location>
</feature>
<dbReference type="KEGG" id="chg:AXF12_00670"/>
<dbReference type="EMBL" id="LT906449">
    <property type="protein sequence ID" value="SNV12860.1"/>
    <property type="molecule type" value="Genomic_DNA"/>
</dbReference>
<feature type="transmembrane region" description="Helical" evidence="1">
    <location>
        <begin position="6"/>
        <end position="32"/>
    </location>
</feature>
<sequence length="147" mass="17051">MYSIVYQVHSLCAYVVLAMLTVAVINALIGFFAKKSFLEKDLRISLFTLIMAHIQLLLGVILWLVTPKLLAFEEGMRSVMKDPLFRKLLVEHPLTILIAVTLITIGWSKHKKEQTAQRKFGKIAVFYTFAWVLILSMIPWREWLTWI</sequence>
<reference evidence="3 5" key="2">
    <citation type="submission" date="2017-06" db="EMBL/GenBank/DDBJ databases">
        <authorList>
            <consortium name="Pathogen Informatics"/>
        </authorList>
    </citation>
    <scope>NUCLEOTIDE SEQUENCE [LARGE SCALE GENOMIC DNA]</scope>
    <source>
        <strain evidence="3 5">NCTC12947</strain>
    </source>
</reference>
<feature type="transmembrane region" description="Helical" evidence="1">
    <location>
        <begin position="44"/>
        <end position="65"/>
    </location>
</feature>
<proteinExistence type="predicted"/>
<evidence type="ECO:0000313" key="4">
    <source>
        <dbReference type="Proteomes" id="UP000065822"/>
    </source>
</evidence>
<accession>A0AAX2GYY9</accession>
<dbReference type="Proteomes" id="UP000065822">
    <property type="component" value="Chromosome"/>
</dbReference>
<feature type="transmembrane region" description="Helical" evidence="1">
    <location>
        <begin position="120"/>
        <end position="140"/>
    </location>
</feature>
<name>A0AAX2GYY9_9FLAO</name>
<keyword evidence="1" id="KW-0812">Transmembrane</keyword>
<protein>
    <recommendedName>
        <fullName evidence="6">50S ribosomal protein L27</fullName>
    </recommendedName>
</protein>
<dbReference type="Proteomes" id="UP000215539">
    <property type="component" value="Chromosome 1"/>
</dbReference>
<dbReference type="EMBL" id="CP014227">
    <property type="protein sequence ID" value="AMD84176.1"/>
    <property type="molecule type" value="Genomic_DNA"/>
</dbReference>
<keyword evidence="4" id="KW-1185">Reference proteome</keyword>
<evidence type="ECO:0000313" key="5">
    <source>
        <dbReference type="Proteomes" id="UP000215539"/>
    </source>
</evidence>
<evidence type="ECO:0008006" key="6">
    <source>
        <dbReference type="Google" id="ProtNLM"/>
    </source>
</evidence>
<evidence type="ECO:0000313" key="3">
    <source>
        <dbReference type="EMBL" id="SNV12860.1"/>
    </source>
</evidence>
<keyword evidence="1" id="KW-0472">Membrane</keyword>
<evidence type="ECO:0000256" key="1">
    <source>
        <dbReference type="SAM" id="Phobius"/>
    </source>
</evidence>
<dbReference type="RefSeq" id="WP_066427684.1">
    <property type="nucleotide sequence ID" value="NZ_CP014227.1"/>
</dbReference>
<organism evidence="3 5">
    <name type="scientific">Capnocytophaga haemolytica</name>
    <dbReference type="NCBI Taxonomy" id="45243"/>
    <lineage>
        <taxon>Bacteria</taxon>
        <taxon>Pseudomonadati</taxon>
        <taxon>Bacteroidota</taxon>
        <taxon>Flavobacteriia</taxon>
        <taxon>Flavobacteriales</taxon>
        <taxon>Flavobacteriaceae</taxon>
        <taxon>Capnocytophaga</taxon>
    </lineage>
</organism>
<reference evidence="2 4" key="1">
    <citation type="submission" date="2016-02" db="EMBL/GenBank/DDBJ databases">
        <authorList>
            <person name="Holder M.E."/>
            <person name="Ajami N.J."/>
            <person name="Petrosino J.F."/>
        </authorList>
    </citation>
    <scope>NUCLEOTIDE SEQUENCE [LARGE SCALE GENOMIC DNA]</scope>
    <source>
        <strain evidence="2 4">CCUG 32990</strain>
    </source>
</reference>
<dbReference type="AlphaFoldDB" id="A0AAX2GYY9"/>
<evidence type="ECO:0000313" key="2">
    <source>
        <dbReference type="EMBL" id="AMD84176.1"/>
    </source>
</evidence>
<gene>
    <name evidence="2" type="ORF">AXF12_00670</name>
    <name evidence="3" type="ORF">SAMEA44541418_01634</name>
</gene>
<keyword evidence="1" id="KW-1133">Transmembrane helix</keyword>